<dbReference type="InterPro" id="IPR050211">
    <property type="entry name" value="FOX_domain-containing"/>
</dbReference>
<dbReference type="GO" id="GO:0000978">
    <property type="term" value="F:RNA polymerase II cis-regulatory region sequence-specific DNA binding"/>
    <property type="evidence" value="ECO:0007669"/>
    <property type="project" value="TreeGrafter"/>
</dbReference>
<gene>
    <name evidence="5" type="ORF">MCOR_20017</name>
</gene>
<dbReference type="FunFam" id="1.10.10.10:FF:000135">
    <property type="entry name" value="forkhead box protein G1"/>
    <property type="match status" value="1"/>
</dbReference>
<keyword evidence="6" id="KW-1185">Reference proteome</keyword>
<dbReference type="InterPro" id="IPR036390">
    <property type="entry name" value="WH_DNA-bd_sf"/>
</dbReference>
<dbReference type="GO" id="GO:0000981">
    <property type="term" value="F:DNA-binding transcription factor activity, RNA polymerase II-specific"/>
    <property type="evidence" value="ECO:0007669"/>
    <property type="project" value="TreeGrafter"/>
</dbReference>
<evidence type="ECO:0000256" key="1">
    <source>
        <dbReference type="ARBA" id="ARBA00023125"/>
    </source>
</evidence>
<dbReference type="GO" id="GO:0009653">
    <property type="term" value="P:anatomical structure morphogenesis"/>
    <property type="evidence" value="ECO:0007669"/>
    <property type="project" value="TreeGrafter"/>
</dbReference>
<keyword evidence="1 2" id="KW-0238">DNA-binding</keyword>
<dbReference type="SMART" id="SM00339">
    <property type="entry name" value="FH"/>
    <property type="match status" value="1"/>
</dbReference>
<dbReference type="OrthoDB" id="5402974at2759"/>
<feature type="domain" description="Fork-head" evidence="4">
    <location>
        <begin position="113"/>
        <end position="207"/>
    </location>
</feature>
<feature type="DNA-binding region" description="Fork-head" evidence="2">
    <location>
        <begin position="113"/>
        <end position="207"/>
    </location>
</feature>
<evidence type="ECO:0000259" key="4">
    <source>
        <dbReference type="PROSITE" id="PS50039"/>
    </source>
</evidence>
<evidence type="ECO:0000313" key="5">
    <source>
        <dbReference type="EMBL" id="CAC5384360.1"/>
    </source>
</evidence>
<dbReference type="Proteomes" id="UP000507470">
    <property type="component" value="Unassembled WGS sequence"/>
</dbReference>
<name>A0A6J8BMP2_MYTCO</name>
<evidence type="ECO:0000256" key="3">
    <source>
        <dbReference type="SAM" id="MobiDB-lite"/>
    </source>
</evidence>
<organism evidence="5 6">
    <name type="scientific">Mytilus coruscus</name>
    <name type="common">Sea mussel</name>
    <dbReference type="NCBI Taxonomy" id="42192"/>
    <lineage>
        <taxon>Eukaryota</taxon>
        <taxon>Metazoa</taxon>
        <taxon>Spiralia</taxon>
        <taxon>Lophotrochozoa</taxon>
        <taxon>Mollusca</taxon>
        <taxon>Bivalvia</taxon>
        <taxon>Autobranchia</taxon>
        <taxon>Pteriomorphia</taxon>
        <taxon>Mytilida</taxon>
        <taxon>Mytiloidea</taxon>
        <taxon>Mytilidae</taxon>
        <taxon>Mytilinae</taxon>
        <taxon>Mytilus</taxon>
    </lineage>
</organism>
<dbReference type="AlphaFoldDB" id="A0A6J8BMP2"/>
<dbReference type="GO" id="GO:0030154">
    <property type="term" value="P:cell differentiation"/>
    <property type="evidence" value="ECO:0007669"/>
    <property type="project" value="TreeGrafter"/>
</dbReference>
<dbReference type="InterPro" id="IPR001766">
    <property type="entry name" value="Fork_head_dom"/>
</dbReference>
<dbReference type="Pfam" id="PF00250">
    <property type="entry name" value="Forkhead"/>
    <property type="match status" value="1"/>
</dbReference>
<dbReference type="PANTHER" id="PTHR11829:SF343">
    <property type="entry name" value="FORK-HEAD DOMAIN-CONTAINING PROTEIN"/>
    <property type="match status" value="1"/>
</dbReference>
<evidence type="ECO:0000313" key="6">
    <source>
        <dbReference type="Proteomes" id="UP000507470"/>
    </source>
</evidence>
<proteinExistence type="predicted"/>
<dbReference type="PANTHER" id="PTHR11829">
    <property type="entry name" value="FORKHEAD BOX PROTEIN"/>
    <property type="match status" value="1"/>
</dbReference>
<dbReference type="Gene3D" id="1.10.10.10">
    <property type="entry name" value="Winged helix-like DNA-binding domain superfamily/Winged helix DNA-binding domain"/>
    <property type="match status" value="1"/>
</dbReference>
<dbReference type="InterPro" id="IPR018122">
    <property type="entry name" value="TF_fork_head_CS_1"/>
</dbReference>
<reference evidence="5 6" key="1">
    <citation type="submission" date="2020-06" db="EMBL/GenBank/DDBJ databases">
        <authorList>
            <person name="Li R."/>
            <person name="Bekaert M."/>
        </authorList>
    </citation>
    <scope>NUCLEOTIDE SEQUENCE [LARGE SCALE GENOMIC DNA]</scope>
    <source>
        <strain evidence="6">wild</strain>
    </source>
</reference>
<dbReference type="PROSITE" id="PS50039">
    <property type="entry name" value="FORK_HEAD_3"/>
    <property type="match status" value="1"/>
</dbReference>
<feature type="region of interest" description="Disordered" evidence="3">
    <location>
        <begin position="246"/>
        <end position="312"/>
    </location>
</feature>
<feature type="compositionally biased region" description="Low complexity" evidence="3">
    <location>
        <begin position="296"/>
        <end position="310"/>
    </location>
</feature>
<dbReference type="SUPFAM" id="SSF46785">
    <property type="entry name" value="Winged helix' DNA-binding domain"/>
    <property type="match status" value="1"/>
</dbReference>
<keyword evidence="2" id="KW-0539">Nucleus</keyword>
<accession>A0A6J8BMP2</accession>
<sequence>MSGAIDGDAYTASFYRNSYQQPSVEIPPYNMPGCNDFSMLQEMYKPELYIPSTNILTERNINSRLNQERLVESPCDASQENSTKPSSIEVCEDEKIAQTKGNRKRKRPIPKGKPPYSYIALISMAICNAPERRLTLNDIYKFITDRYAYYRDQENQKGWKGSIRHNLALNECFVKLPRKPGQKGHEWAIDPDYEDMFDHGSFLRRRYRFKEGAGGKQKIRHVSAPEGVWYPRNVEVKPLIGHIGHIPNITTPDNRSSHNNVWNPFKSPSDSNSASPFDSPGTESVSPASQPSREVSSNSNSPDNQQSQNSCFWYGQGFPPLSGIIPNAHFPKTDTSFPGHNFMGPNVCKPQPFMFNPIAHNQMYIMNSSAGSQVWSP</sequence>
<comment type="subcellular location">
    <subcellularLocation>
        <location evidence="2">Nucleus</location>
    </subcellularLocation>
</comment>
<protein>
    <submittedName>
        <fullName evidence="5">FOXE</fullName>
    </submittedName>
</protein>
<evidence type="ECO:0000256" key="2">
    <source>
        <dbReference type="PROSITE-ProRule" id="PRU00089"/>
    </source>
</evidence>
<dbReference type="InterPro" id="IPR036388">
    <property type="entry name" value="WH-like_DNA-bd_sf"/>
</dbReference>
<dbReference type="GO" id="GO:0005634">
    <property type="term" value="C:nucleus"/>
    <property type="evidence" value="ECO:0007669"/>
    <property type="project" value="UniProtKB-SubCell"/>
</dbReference>
<dbReference type="PROSITE" id="PS00657">
    <property type="entry name" value="FORK_HEAD_1"/>
    <property type="match status" value="1"/>
</dbReference>
<feature type="compositionally biased region" description="Polar residues" evidence="3">
    <location>
        <begin position="248"/>
        <end position="295"/>
    </location>
</feature>
<dbReference type="PRINTS" id="PR00053">
    <property type="entry name" value="FORKHEAD"/>
</dbReference>
<dbReference type="EMBL" id="CACVKT020003552">
    <property type="protein sequence ID" value="CAC5384360.1"/>
    <property type="molecule type" value="Genomic_DNA"/>
</dbReference>